<dbReference type="Proteomes" id="UP001151079">
    <property type="component" value="Unassembled WGS sequence"/>
</dbReference>
<evidence type="ECO:0000313" key="2">
    <source>
        <dbReference type="Proteomes" id="UP001151079"/>
    </source>
</evidence>
<evidence type="ECO:0000313" key="1">
    <source>
        <dbReference type="EMBL" id="MCV9928013.1"/>
    </source>
</evidence>
<organism evidence="1 2">
    <name type="scientific">Flavobacterium shii</name>
    <dbReference type="NCBI Taxonomy" id="2987687"/>
    <lineage>
        <taxon>Bacteria</taxon>
        <taxon>Pseudomonadati</taxon>
        <taxon>Bacteroidota</taxon>
        <taxon>Flavobacteriia</taxon>
        <taxon>Flavobacteriales</taxon>
        <taxon>Flavobacteriaceae</taxon>
        <taxon>Flavobacterium</taxon>
    </lineage>
</organism>
<protein>
    <submittedName>
        <fullName evidence="1">Uncharacterized protein</fullName>
    </submittedName>
</protein>
<proteinExistence type="predicted"/>
<dbReference type="PROSITE" id="PS51257">
    <property type="entry name" value="PROKAR_LIPOPROTEIN"/>
    <property type="match status" value="1"/>
</dbReference>
<accession>A0A9X2ZHY6</accession>
<dbReference type="EMBL" id="JAOZEW010000009">
    <property type="protein sequence ID" value="MCV9928013.1"/>
    <property type="molecule type" value="Genomic_DNA"/>
</dbReference>
<dbReference type="RefSeq" id="WP_264206142.1">
    <property type="nucleotide sequence ID" value="NZ_JAOZEW010000009.1"/>
</dbReference>
<keyword evidence="2" id="KW-1185">Reference proteome</keyword>
<comment type="caution">
    <text evidence="1">The sequence shown here is derived from an EMBL/GenBank/DDBJ whole genome shotgun (WGS) entry which is preliminary data.</text>
</comment>
<reference evidence="1" key="1">
    <citation type="submission" date="2022-10" db="EMBL/GenBank/DDBJ databases">
        <title>Two novel species of Flavobacterium.</title>
        <authorList>
            <person name="Liu Q."/>
            <person name="Xin Y.-H."/>
        </authorList>
    </citation>
    <scope>NUCLEOTIDE SEQUENCE</scope>
    <source>
        <strain evidence="1">LS1R49</strain>
    </source>
</reference>
<gene>
    <name evidence="1" type="ORF">OIU83_10140</name>
</gene>
<name>A0A9X2ZHY6_9FLAO</name>
<sequence>MKKFIQSTFYCATIVLLTLTATSCKDSKKETEKEQSNAFAGIWIAKDFIDNIIIDNGIKTVNNGVTEIIIPENVKDSIIFINEDLEKDKHFASFKNDTLVNHLHETKTQKAVIQNGNLILLPLDERYHSQEYIKADSSLIKKAKDLNVSVLRVLINKTLSDNTYSTKSSKTEIKFTEDGKVEGLANFKSYYISINGDSADTQGITAINFTTLDGSNKNLGIEFQKDKVELYDLVLLTKSDEKPSYRKGKLLYSLKIIKPKK</sequence>
<dbReference type="AlphaFoldDB" id="A0A9X2ZHY6"/>